<accession>A0A1I5BBH4</accession>
<organism evidence="2 3">
    <name type="scientific">Paenimyroides ummariense</name>
    <dbReference type="NCBI Taxonomy" id="913024"/>
    <lineage>
        <taxon>Bacteria</taxon>
        <taxon>Pseudomonadati</taxon>
        <taxon>Bacteroidota</taxon>
        <taxon>Flavobacteriia</taxon>
        <taxon>Flavobacteriales</taxon>
        <taxon>Flavobacteriaceae</taxon>
        <taxon>Paenimyroides</taxon>
    </lineage>
</organism>
<proteinExistence type="predicted"/>
<name>A0A1I5BBH4_9FLAO</name>
<sequence>MKTRKILIPKRNLWISLSLIIIPIIFLVLLRIFNFLDFETYGKIVTNLIASTILLGMLLLFITQWTKDDGDEMYLQFRLISSLSSVFFGVGFLLVNSIWDLVTLSFTDFGIHNSFFLMFMILWWQLFVFGSQVYKLRKELTKND</sequence>
<feature type="transmembrane region" description="Helical" evidence="1">
    <location>
        <begin position="12"/>
        <end position="32"/>
    </location>
</feature>
<evidence type="ECO:0000313" key="3">
    <source>
        <dbReference type="Proteomes" id="UP000199036"/>
    </source>
</evidence>
<evidence type="ECO:0000313" key="2">
    <source>
        <dbReference type="EMBL" id="SFN71891.1"/>
    </source>
</evidence>
<reference evidence="3" key="1">
    <citation type="submission" date="2016-10" db="EMBL/GenBank/DDBJ databases">
        <authorList>
            <person name="Varghese N."/>
            <person name="Submissions S."/>
        </authorList>
    </citation>
    <scope>NUCLEOTIDE SEQUENCE [LARGE SCALE GENOMIC DNA]</scope>
    <source>
        <strain evidence="3">DS-12</strain>
    </source>
</reference>
<evidence type="ECO:0000256" key="1">
    <source>
        <dbReference type="SAM" id="Phobius"/>
    </source>
</evidence>
<keyword evidence="3" id="KW-1185">Reference proteome</keyword>
<keyword evidence="1" id="KW-0812">Transmembrane</keyword>
<feature type="transmembrane region" description="Helical" evidence="1">
    <location>
        <begin position="115"/>
        <end position="134"/>
    </location>
</feature>
<keyword evidence="1" id="KW-1133">Transmembrane helix</keyword>
<dbReference type="STRING" id="913024.SAMN05421741_109135"/>
<gene>
    <name evidence="2" type="ORF">SAMN05421741_109135</name>
</gene>
<protein>
    <submittedName>
        <fullName evidence="2">Uncharacterized protein</fullName>
    </submittedName>
</protein>
<dbReference type="Proteomes" id="UP000199036">
    <property type="component" value="Unassembled WGS sequence"/>
</dbReference>
<dbReference type="EMBL" id="FOVI01000009">
    <property type="protein sequence ID" value="SFN71891.1"/>
    <property type="molecule type" value="Genomic_DNA"/>
</dbReference>
<feature type="transmembrane region" description="Helical" evidence="1">
    <location>
        <begin position="44"/>
        <end position="63"/>
    </location>
</feature>
<keyword evidence="1" id="KW-0472">Membrane</keyword>
<feature type="transmembrane region" description="Helical" evidence="1">
    <location>
        <begin position="75"/>
        <end position="95"/>
    </location>
</feature>
<dbReference type="AlphaFoldDB" id="A0A1I5BBH4"/>